<dbReference type="PANTHER" id="PTHR30329">
    <property type="entry name" value="STATOR ELEMENT OF FLAGELLAR MOTOR COMPLEX"/>
    <property type="match status" value="1"/>
</dbReference>
<protein>
    <recommendedName>
        <fullName evidence="6">OmpA-like domain-containing protein</fullName>
    </recommendedName>
</protein>
<keyword evidence="5" id="KW-0732">Signal</keyword>
<dbReference type="Gene3D" id="3.30.1330.60">
    <property type="entry name" value="OmpA-like domain"/>
    <property type="match status" value="1"/>
</dbReference>
<dbReference type="InterPro" id="IPR036737">
    <property type="entry name" value="OmpA-like_sf"/>
</dbReference>
<dbReference type="CDD" id="cd07185">
    <property type="entry name" value="OmpA_C-like"/>
    <property type="match status" value="1"/>
</dbReference>
<dbReference type="Gene3D" id="1.25.40.10">
    <property type="entry name" value="Tetratricopeptide repeat domain"/>
    <property type="match status" value="1"/>
</dbReference>
<feature type="domain" description="OmpA-like" evidence="6">
    <location>
        <begin position="521"/>
        <end position="635"/>
    </location>
</feature>
<dbReference type="RefSeq" id="WP_345026908.1">
    <property type="nucleotide sequence ID" value="NZ_BAABEY010000011.1"/>
</dbReference>
<feature type="signal peptide" evidence="5">
    <location>
        <begin position="1"/>
        <end position="20"/>
    </location>
</feature>
<dbReference type="InterPro" id="IPR011042">
    <property type="entry name" value="6-blade_b-propeller_TolB-like"/>
</dbReference>
<evidence type="ECO:0000259" key="6">
    <source>
        <dbReference type="PROSITE" id="PS51123"/>
    </source>
</evidence>
<dbReference type="PROSITE" id="PS01068">
    <property type="entry name" value="OMPA_1"/>
    <property type="match status" value="1"/>
</dbReference>
<dbReference type="PROSITE" id="PS51123">
    <property type="entry name" value="OMPA_2"/>
    <property type="match status" value="1"/>
</dbReference>
<dbReference type="PRINTS" id="PR01021">
    <property type="entry name" value="OMPADOMAIN"/>
</dbReference>
<dbReference type="PANTHER" id="PTHR30329:SF21">
    <property type="entry name" value="LIPOPROTEIN YIAD-RELATED"/>
    <property type="match status" value="1"/>
</dbReference>
<dbReference type="SUPFAM" id="SSF82171">
    <property type="entry name" value="DPP6 N-terminal domain-like"/>
    <property type="match status" value="1"/>
</dbReference>
<dbReference type="InterPro" id="IPR006690">
    <property type="entry name" value="OMPA-like_CS"/>
</dbReference>
<evidence type="ECO:0000256" key="3">
    <source>
        <dbReference type="ARBA" id="ARBA00023237"/>
    </source>
</evidence>
<evidence type="ECO:0000313" key="8">
    <source>
        <dbReference type="Proteomes" id="UP001501508"/>
    </source>
</evidence>
<proteinExistence type="predicted"/>
<evidence type="ECO:0000313" key="7">
    <source>
        <dbReference type="EMBL" id="GAA4434418.1"/>
    </source>
</evidence>
<feature type="chain" id="PRO_5046296843" description="OmpA-like domain-containing protein" evidence="5">
    <location>
        <begin position="21"/>
        <end position="635"/>
    </location>
</feature>
<keyword evidence="2 4" id="KW-0472">Membrane</keyword>
<dbReference type="SUPFAM" id="SSF48452">
    <property type="entry name" value="TPR-like"/>
    <property type="match status" value="1"/>
</dbReference>
<evidence type="ECO:0000256" key="2">
    <source>
        <dbReference type="ARBA" id="ARBA00023136"/>
    </source>
</evidence>
<dbReference type="InterPro" id="IPR011990">
    <property type="entry name" value="TPR-like_helical_dom_sf"/>
</dbReference>
<dbReference type="EMBL" id="BAABEY010000011">
    <property type="protein sequence ID" value="GAA4434418.1"/>
    <property type="molecule type" value="Genomic_DNA"/>
</dbReference>
<evidence type="ECO:0000256" key="1">
    <source>
        <dbReference type="ARBA" id="ARBA00004442"/>
    </source>
</evidence>
<dbReference type="SUPFAM" id="SSF103088">
    <property type="entry name" value="OmpA-like"/>
    <property type="match status" value="1"/>
</dbReference>
<evidence type="ECO:0000256" key="5">
    <source>
        <dbReference type="SAM" id="SignalP"/>
    </source>
</evidence>
<organism evidence="7 8">
    <name type="scientific">Ravibacter arvi</name>
    <dbReference type="NCBI Taxonomy" id="2051041"/>
    <lineage>
        <taxon>Bacteria</taxon>
        <taxon>Pseudomonadati</taxon>
        <taxon>Bacteroidota</taxon>
        <taxon>Cytophagia</taxon>
        <taxon>Cytophagales</taxon>
        <taxon>Spirosomataceae</taxon>
        <taxon>Ravibacter</taxon>
    </lineage>
</organism>
<reference evidence="8" key="1">
    <citation type="journal article" date="2019" name="Int. J. Syst. Evol. Microbiol.">
        <title>The Global Catalogue of Microorganisms (GCM) 10K type strain sequencing project: providing services to taxonomists for standard genome sequencing and annotation.</title>
        <authorList>
            <consortium name="The Broad Institute Genomics Platform"/>
            <consortium name="The Broad Institute Genome Sequencing Center for Infectious Disease"/>
            <person name="Wu L."/>
            <person name="Ma J."/>
        </authorList>
    </citation>
    <scope>NUCLEOTIDE SEQUENCE [LARGE SCALE GENOMIC DNA]</scope>
    <source>
        <strain evidence="8">JCM 31920</strain>
    </source>
</reference>
<dbReference type="InterPro" id="IPR011659">
    <property type="entry name" value="WD40"/>
</dbReference>
<name>A0ABP8LSM9_9BACT</name>
<comment type="caution">
    <text evidence="7">The sequence shown here is derived from an EMBL/GenBank/DDBJ whole genome shotgun (WGS) entry which is preliminary data.</text>
</comment>
<sequence length="635" mass="71019">MRKVVLFFGVWFLTAGGAWAQAPQLSRRNRDLEEKALKAWEQRDLEKAAGLYRQLVENEPGYLSGHMRLAQVYEWQKHSDLVAQHYTRAIEVAPDAVEAMPAYQWLARKAQSEEKYELSARYWQKVIDLNTGQKPNNLVRLAKRQLESAEFAQKAKRNPSNIERVPLSDTVNHLPMQFFPVLTADEETLIFTGLENGGDENIFLSSKRDGNWSAPVSLSDQINTTSNEGTCTISADGHTLVFTGCNRQDGLGSCDLYISFQKNGKWSRPTGIGEPVNSRFWESQPSLSADGSVLYFASDRPGGVGKSDIWKSEKLENGSWGPPVNLGETINTPDDENAPFIHANGRTLFYASKGLPGMGSFDIFMIDLQEGGQAKPVNLGYPINNSADQVGLFITADGETAYYTEDRTETGKGRLSKLYTFAIPPELKPLFTPTRYIKGRVLDSETRQPVQAQLRLYDLATQQLVSGFTSDETSGEYLAVVNKDSHYALYVERAGYLFKSMSFDIADSEAPVKKDILIERVKKDKSEILTNVFFDTGDFRLSEKSKLELNKLVAFLEANNGLEIEVSGHTDDVGSENDNFKLSEKRAESVVNYLTSKGISGGRLRFKGFGESAPKVPNVSDENRSVNRRIEWRIL</sequence>
<dbReference type="Proteomes" id="UP001501508">
    <property type="component" value="Unassembled WGS sequence"/>
</dbReference>
<dbReference type="InterPro" id="IPR006664">
    <property type="entry name" value="OMP_bac"/>
</dbReference>
<keyword evidence="3" id="KW-0998">Cell outer membrane</keyword>
<accession>A0ABP8LSM9</accession>
<dbReference type="Pfam" id="PF00691">
    <property type="entry name" value="OmpA"/>
    <property type="match status" value="1"/>
</dbReference>
<gene>
    <name evidence="7" type="ORF">GCM10023091_09330</name>
</gene>
<dbReference type="Pfam" id="PF07676">
    <property type="entry name" value="PD40"/>
    <property type="match status" value="3"/>
</dbReference>
<dbReference type="Gene3D" id="2.120.10.30">
    <property type="entry name" value="TolB, C-terminal domain"/>
    <property type="match status" value="1"/>
</dbReference>
<dbReference type="InterPro" id="IPR050330">
    <property type="entry name" value="Bact_OuterMem_StrucFunc"/>
</dbReference>
<dbReference type="InterPro" id="IPR006665">
    <property type="entry name" value="OmpA-like"/>
</dbReference>
<evidence type="ECO:0000256" key="4">
    <source>
        <dbReference type="PROSITE-ProRule" id="PRU00473"/>
    </source>
</evidence>
<keyword evidence="8" id="KW-1185">Reference proteome</keyword>
<comment type="subcellular location">
    <subcellularLocation>
        <location evidence="1">Cell outer membrane</location>
    </subcellularLocation>
</comment>